<dbReference type="PANTHER" id="PTHR36121:SF1">
    <property type="entry name" value="PROTEIN SXY"/>
    <property type="match status" value="1"/>
</dbReference>
<accession>A0A3P1WR57</accession>
<dbReference type="InterPro" id="IPR047525">
    <property type="entry name" value="TfoX-like"/>
</dbReference>
<evidence type="ECO:0000259" key="1">
    <source>
        <dbReference type="Pfam" id="PF04994"/>
    </source>
</evidence>
<dbReference type="InterPro" id="IPR007077">
    <property type="entry name" value="TfoX_C"/>
</dbReference>
<organism evidence="2 3">
    <name type="scientific">Arachnia propionica</name>
    <dbReference type="NCBI Taxonomy" id="1750"/>
    <lineage>
        <taxon>Bacteria</taxon>
        <taxon>Bacillati</taxon>
        <taxon>Actinomycetota</taxon>
        <taxon>Actinomycetes</taxon>
        <taxon>Propionibacteriales</taxon>
        <taxon>Propionibacteriaceae</taxon>
        <taxon>Arachnia</taxon>
    </lineage>
</organism>
<proteinExistence type="predicted"/>
<dbReference type="Pfam" id="PF04994">
    <property type="entry name" value="TfoX_C"/>
    <property type="match status" value="1"/>
</dbReference>
<dbReference type="OrthoDB" id="4225809at2"/>
<comment type="caution">
    <text evidence="2">The sequence shown here is derived from an EMBL/GenBank/DDBJ whole genome shotgun (WGS) entry which is preliminary data.</text>
</comment>
<dbReference type="Proteomes" id="UP000280935">
    <property type="component" value="Unassembled WGS sequence"/>
</dbReference>
<dbReference type="PANTHER" id="PTHR36121">
    <property type="entry name" value="PROTEIN SXY"/>
    <property type="match status" value="1"/>
</dbReference>
<protein>
    <recommendedName>
        <fullName evidence="1">TfoX C-terminal domain-containing protein</fullName>
    </recommendedName>
</protein>
<evidence type="ECO:0000313" key="2">
    <source>
        <dbReference type="EMBL" id="RRD48446.1"/>
    </source>
</evidence>
<gene>
    <name evidence="2" type="ORF">EII35_12810</name>
</gene>
<feature type="domain" description="TfoX C-terminal" evidence="1">
    <location>
        <begin position="2"/>
        <end position="76"/>
    </location>
</feature>
<dbReference type="EMBL" id="RQYT01000040">
    <property type="protein sequence ID" value="RRD48446.1"/>
    <property type="molecule type" value="Genomic_DNA"/>
</dbReference>
<dbReference type="AlphaFoldDB" id="A0A3P1WR57"/>
<reference evidence="2 3" key="1">
    <citation type="submission" date="2018-11" db="EMBL/GenBank/DDBJ databases">
        <title>Genomes From Bacteria Associated with the Canine Oral Cavity: a Test Case for Automated Genome-Based Taxonomic Assignment.</title>
        <authorList>
            <person name="Coil D.A."/>
            <person name="Jospin G."/>
            <person name="Darling A.E."/>
            <person name="Wallis C."/>
            <person name="Davis I.J."/>
            <person name="Harris S."/>
            <person name="Eisen J.A."/>
            <person name="Holcombe L.J."/>
            <person name="O'Flynn C."/>
        </authorList>
    </citation>
    <scope>NUCLEOTIDE SEQUENCE [LARGE SCALE GENOMIC DNA]</scope>
    <source>
        <strain evidence="2 3">OH2822_COT-296</strain>
    </source>
</reference>
<evidence type="ECO:0000313" key="3">
    <source>
        <dbReference type="Proteomes" id="UP000280935"/>
    </source>
</evidence>
<sequence length="81" mass="9011">MNDLSDLPNVGPVLARALKEAGIDTPAKLTELGSVEAWWRIHPTFDCMHSLFALEGAIQGIPKSLLDEETRRRLREDANRG</sequence>
<dbReference type="Gene3D" id="1.10.150.20">
    <property type="entry name" value="5' to 3' exonuclease, C-terminal subdomain"/>
    <property type="match status" value="1"/>
</dbReference>
<name>A0A3P1WR57_9ACTN</name>